<name>H0EK74_GLAL7</name>
<keyword evidence="2" id="KW-1185">Reference proteome</keyword>
<dbReference type="AlphaFoldDB" id="H0EK74"/>
<proteinExistence type="predicted"/>
<sequence>MAFIVGLIDVCHDRGLDRFSSYLTIQIRDSSINVRRTVSWL</sequence>
<evidence type="ECO:0000313" key="2">
    <source>
        <dbReference type="Proteomes" id="UP000005446"/>
    </source>
</evidence>
<dbReference type="Proteomes" id="UP000005446">
    <property type="component" value="Unassembled WGS sequence"/>
</dbReference>
<dbReference type="EMBL" id="AGUE01000061">
    <property type="protein sequence ID" value="EHL01104.1"/>
    <property type="molecule type" value="Genomic_DNA"/>
</dbReference>
<gene>
    <name evidence="1" type="ORF">M7I_2965</name>
</gene>
<evidence type="ECO:0000313" key="1">
    <source>
        <dbReference type="EMBL" id="EHL01104.1"/>
    </source>
</evidence>
<organism evidence="1 2">
    <name type="scientific">Glarea lozoyensis (strain ATCC 74030 / MF5533)</name>
    <dbReference type="NCBI Taxonomy" id="1104152"/>
    <lineage>
        <taxon>Eukaryota</taxon>
        <taxon>Fungi</taxon>
        <taxon>Dikarya</taxon>
        <taxon>Ascomycota</taxon>
        <taxon>Pezizomycotina</taxon>
        <taxon>Leotiomycetes</taxon>
        <taxon>Helotiales</taxon>
        <taxon>Helotiaceae</taxon>
        <taxon>Glarea</taxon>
    </lineage>
</organism>
<dbReference type="HOGENOM" id="CLU_3279590_0_0_1"/>
<reference evidence="1 2" key="1">
    <citation type="journal article" date="2012" name="Eukaryot. Cell">
        <title>Genome sequence of the fungus Glarea lozoyensis: the first genome sequence of a species from the Helotiaceae family.</title>
        <authorList>
            <person name="Youssar L."/>
            <person name="Gruening B.A."/>
            <person name="Erxleben A."/>
            <person name="Guenther S."/>
            <person name="Huettel W."/>
        </authorList>
    </citation>
    <scope>NUCLEOTIDE SEQUENCE [LARGE SCALE GENOMIC DNA]</scope>
    <source>
        <strain evidence="2">ATCC 74030 / MF5533</strain>
    </source>
</reference>
<protein>
    <submittedName>
        <fullName evidence="1">Uncharacterized protein</fullName>
    </submittedName>
</protein>
<accession>H0EK74</accession>
<dbReference type="InParanoid" id="H0EK74"/>
<comment type="caution">
    <text evidence="1">The sequence shown here is derived from an EMBL/GenBank/DDBJ whole genome shotgun (WGS) entry which is preliminary data.</text>
</comment>